<sequence>MPAPLPGPADADAARILKILDAKNIPSAHHIQPSVLAELYAKYGDEQPGKGLVASMTQFWNRLNKAGPVSTDTGIVDTLGRHDYIKECVWYYETYHEHDYTSSSIPSSTSTSTSTTSTSTSGSTSSSFSRRSELQSWLWPAIQRSKPASSIEGGTREIEDLFAELGYQSSKIQDLESTIRELRRQNLQQARTIKNYSEQQETDKNKLQELVSRNRELRQQNLEQARTAKTDKKETVALKQRVSELGLRSGELSREVAGLQRERDQTVSRLRNKQVKEENKTAILRGYSELGHKARRACAHRLLVTVEEPVLNALRALTETDVLTAVQAFESAAAAVLEGAEDSLHVGGKTL</sequence>
<name>A0A139H5A6_9PEZI</name>
<evidence type="ECO:0000313" key="4">
    <source>
        <dbReference type="Proteomes" id="UP000070133"/>
    </source>
</evidence>
<gene>
    <name evidence="3" type="ORF">AC578_10553</name>
</gene>
<dbReference type="EMBL" id="LFZN01000137">
    <property type="protein sequence ID" value="KXS97665.1"/>
    <property type="molecule type" value="Genomic_DNA"/>
</dbReference>
<proteinExistence type="predicted"/>
<comment type="caution">
    <text evidence="3">The sequence shown here is derived from an EMBL/GenBank/DDBJ whole genome shotgun (WGS) entry which is preliminary data.</text>
</comment>
<reference evidence="3 4" key="1">
    <citation type="submission" date="2015-07" db="EMBL/GenBank/DDBJ databases">
        <title>Comparative genomics of the Sigatoka disease complex on banana suggests a link between parallel evolutionary changes in Pseudocercospora fijiensis and Pseudocercospora eumusae and increased virulence on the banana host.</title>
        <authorList>
            <person name="Chang T.-C."/>
            <person name="Salvucci A."/>
            <person name="Crous P.W."/>
            <person name="Stergiopoulos I."/>
        </authorList>
    </citation>
    <scope>NUCLEOTIDE SEQUENCE [LARGE SCALE GENOMIC DNA]</scope>
    <source>
        <strain evidence="3 4">CBS 114824</strain>
    </source>
</reference>
<dbReference type="AlphaFoldDB" id="A0A139H5A6"/>
<evidence type="ECO:0000256" key="2">
    <source>
        <dbReference type="SAM" id="MobiDB-lite"/>
    </source>
</evidence>
<feature type="region of interest" description="Disordered" evidence="2">
    <location>
        <begin position="100"/>
        <end position="127"/>
    </location>
</feature>
<keyword evidence="1" id="KW-0175">Coiled coil</keyword>
<feature type="compositionally biased region" description="Low complexity" evidence="2">
    <location>
        <begin position="101"/>
        <end position="127"/>
    </location>
</feature>
<evidence type="ECO:0000256" key="1">
    <source>
        <dbReference type="SAM" id="Coils"/>
    </source>
</evidence>
<dbReference type="Proteomes" id="UP000070133">
    <property type="component" value="Unassembled WGS sequence"/>
</dbReference>
<keyword evidence="4" id="KW-1185">Reference proteome</keyword>
<feature type="coiled-coil region" evidence="1">
    <location>
        <begin position="172"/>
        <end position="227"/>
    </location>
</feature>
<organism evidence="3 4">
    <name type="scientific">Pseudocercospora eumusae</name>
    <dbReference type="NCBI Taxonomy" id="321146"/>
    <lineage>
        <taxon>Eukaryota</taxon>
        <taxon>Fungi</taxon>
        <taxon>Dikarya</taxon>
        <taxon>Ascomycota</taxon>
        <taxon>Pezizomycotina</taxon>
        <taxon>Dothideomycetes</taxon>
        <taxon>Dothideomycetidae</taxon>
        <taxon>Mycosphaerellales</taxon>
        <taxon>Mycosphaerellaceae</taxon>
        <taxon>Pseudocercospora</taxon>
    </lineage>
</organism>
<evidence type="ECO:0000313" key="3">
    <source>
        <dbReference type="EMBL" id="KXS97665.1"/>
    </source>
</evidence>
<accession>A0A139H5A6</accession>
<protein>
    <submittedName>
        <fullName evidence="3">Uncharacterized protein</fullName>
    </submittedName>
</protein>
<dbReference type="OrthoDB" id="10519896at2759"/>